<dbReference type="Pfam" id="PF05043">
    <property type="entry name" value="Mga"/>
    <property type="match status" value="1"/>
</dbReference>
<reference evidence="3 5" key="1">
    <citation type="submission" date="2014-12" db="EMBL/GenBank/DDBJ databases">
        <title>Draft genome sequences of 29 type strains of Enterococci.</title>
        <authorList>
            <person name="Zhong Z."/>
            <person name="Sun Z."/>
            <person name="Liu W."/>
            <person name="Zhang W."/>
            <person name="Zhang H."/>
        </authorList>
    </citation>
    <scope>NUCLEOTIDE SEQUENCE [LARGE SCALE GENOMIC DNA]</scope>
    <source>
        <strain evidence="3 5">DSM 22801</strain>
    </source>
</reference>
<name>A0A0S3KCA8_9ENTE</name>
<evidence type="ECO:0000313" key="2">
    <source>
        <dbReference type="EMBL" id="ALS01880.1"/>
    </source>
</evidence>
<dbReference type="AlphaFoldDB" id="A0A0S3KCA8"/>
<dbReference type="Proteomes" id="UP000065511">
    <property type="component" value="Chromosome"/>
</dbReference>
<reference evidence="2 4" key="2">
    <citation type="submission" date="2015-12" db="EMBL/GenBank/DDBJ databases">
        <authorList>
            <person name="Lauer A."/>
            <person name="Humrighouse B."/>
            <person name="Loparev V."/>
            <person name="Shewmaker P.L."/>
            <person name="Whitney A.M."/>
            <person name="McLaughlin R.W."/>
        </authorList>
    </citation>
    <scope>NUCLEOTIDE SEQUENCE [LARGE SCALE GENOMIC DNA]</scope>
    <source>
        <strain evidence="2 4">LMG 23085</strain>
    </source>
</reference>
<dbReference type="RefSeq" id="WP_071877448.1">
    <property type="nucleotide sequence ID" value="NZ_JXLC01000008.1"/>
</dbReference>
<protein>
    <recommendedName>
        <fullName evidence="1">Mga helix-turn-helix domain-containing protein</fullName>
    </recommendedName>
</protein>
<dbReference type="KEGG" id="ess:ATZ33_10965"/>
<organism evidence="3 5">
    <name type="scientific">Enterococcus silesiacus</name>
    <dbReference type="NCBI Taxonomy" id="332949"/>
    <lineage>
        <taxon>Bacteria</taxon>
        <taxon>Bacillati</taxon>
        <taxon>Bacillota</taxon>
        <taxon>Bacilli</taxon>
        <taxon>Lactobacillales</taxon>
        <taxon>Enterococcaceae</taxon>
        <taxon>Enterococcus</taxon>
    </lineage>
</organism>
<dbReference type="EMBL" id="JXLC01000008">
    <property type="protein sequence ID" value="OJG92142.1"/>
    <property type="molecule type" value="Genomic_DNA"/>
</dbReference>
<gene>
    <name evidence="2" type="ORF">ATZ33_10965</name>
    <name evidence="3" type="ORF">RV15_GL003527</name>
</gene>
<evidence type="ECO:0000313" key="4">
    <source>
        <dbReference type="Proteomes" id="UP000065511"/>
    </source>
</evidence>
<dbReference type="OrthoDB" id="2175536at2"/>
<proteinExistence type="predicted"/>
<evidence type="ECO:0000313" key="3">
    <source>
        <dbReference type="EMBL" id="OJG92142.1"/>
    </source>
</evidence>
<dbReference type="EMBL" id="CP013614">
    <property type="protein sequence ID" value="ALS01880.1"/>
    <property type="molecule type" value="Genomic_DNA"/>
</dbReference>
<dbReference type="InterPro" id="IPR007737">
    <property type="entry name" value="Mga_HTH"/>
</dbReference>
<feature type="domain" description="Mga helix-turn-helix" evidence="1">
    <location>
        <begin position="84"/>
        <end position="172"/>
    </location>
</feature>
<dbReference type="Proteomes" id="UP000183039">
    <property type="component" value="Unassembled WGS sequence"/>
</dbReference>
<evidence type="ECO:0000259" key="1">
    <source>
        <dbReference type="Pfam" id="PF05043"/>
    </source>
</evidence>
<evidence type="ECO:0000313" key="5">
    <source>
        <dbReference type="Proteomes" id="UP000183039"/>
    </source>
</evidence>
<sequence>MKGFFMRKSDQHKFELFKLILFSKNGISVNPLSEKSDISLNLIYQKLKALNNDLAEIFSSNKVRLIKNNTFFTILIDESLNINFVIDTLRLHYIQQSHEYLIFHSILTNYFSSVEALSQKINLSVAQTYKSLNAINRALGYFGVKLIFTGEKSHSNFQGLEINIRLFLFYYYWAIFKGIIWPFRESLSYLKEIDVPIDNISESQKVRLNYYQTLSTWRIFYRNKLVTLDSDFLEVAQLMNTIHPIKFSVDMNISEAALIQEESYFGFLCRFYIYNSDTKAQKLDIARAFIQSDLPISKSCTFILDRIYTTYSIEPTYEDYLFSYHSLLVMLTFITYLDIDNTDLFEHNQNLTELGTDFADFPQMEAELSELAKQLFSEAPYLGELKSKGSFTYMVYLFYFIIDYSKKPQQLKIFIQYSKNHITTAEIERSLSSFFSSESIAFVDDINQSDFLISDCYEKGYPNENFFYFDNPLNQNEWASLVSYISTQLYKKVFYKQV</sequence>
<accession>A0A0S3KCA8</accession>
<keyword evidence="4" id="KW-1185">Reference proteome</keyword>